<dbReference type="EMBL" id="CP053825">
    <property type="protein sequence ID" value="QKF79095.1"/>
    <property type="molecule type" value="Genomic_DNA"/>
</dbReference>
<dbReference type="KEGG" id="carm:CARM_0138"/>
<dbReference type="Proteomes" id="UP000509246">
    <property type="component" value="Chromosome"/>
</dbReference>
<name>A0A7L5HIK8_9BACT</name>
<dbReference type="OrthoDB" id="5338856at2"/>
<protein>
    <submittedName>
        <fullName evidence="2">Putative membrane protein</fullName>
    </submittedName>
</protein>
<sequence>MKFLWFLFLVFFPLFGANILDYNIYPRDDRVDITFSFDGPYDLGISQNKKGNIVIFTLNAKISKEEDKTINSKIIKKVKIFSEGEKTFIALNIGDDVDIKADTIGDKFGLRLRAQKKDSFVSQEQPVLNNQTTTGVNMQEYDFTNYILVVSVLVLLLIVLWFFKNYLKQKHPIDRNFNMIFQRSLDRNNQLIVFEYGLKRYIMIIGNSNVVLETSDALEKNENINSQKSQEKDFDSYFEANKQRLQNLISKQNN</sequence>
<keyword evidence="1" id="KW-0472">Membrane</keyword>
<evidence type="ECO:0000256" key="1">
    <source>
        <dbReference type="SAM" id="Phobius"/>
    </source>
</evidence>
<gene>
    <name evidence="2" type="ORF">CARM_0138</name>
</gene>
<dbReference type="RefSeq" id="WP_139426622.1">
    <property type="nucleotide sequence ID" value="NZ_CBCSFY010000009.1"/>
</dbReference>
<dbReference type="AlphaFoldDB" id="A0A7L5HIK8"/>
<evidence type="ECO:0000313" key="2">
    <source>
        <dbReference type="EMBL" id="QKF79095.1"/>
    </source>
</evidence>
<proteinExistence type="predicted"/>
<organism evidence="2 3">
    <name type="scientific">Campylobacter armoricus</name>
    <dbReference type="NCBI Taxonomy" id="2505970"/>
    <lineage>
        <taxon>Bacteria</taxon>
        <taxon>Pseudomonadati</taxon>
        <taxon>Campylobacterota</taxon>
        <taxon>Epsilonproteobacteria</taxon>
        <taxon>Campylobacterales</taxon>
        <taxon>Campylobacteraceae</taxon>
        <taxon>Campylobacter</taxon>
    </lineage>
</organism>
<keyword evidence="1" id="KW-1133">Transmembrane helix</keyword>
<accession>A0A7L5HIK8</accession>
<dbReference type="GeneID" id="56585870"/>
<feature type="transmembrane region" description="Helical" evidence="1">
    <location>
        <begin position="143"/>
        <end position="163"/>
    </location>
</feature>
<keyword evidence="3" id="KW-1185">Reference proteome</keyword>
<reference evidence="2 3" key="1">
    <citation type="submission" date="2020-05" db="EMBL/GenBank/DDBJ databases">
        <title>Complete genome sequencing of Campylobacter and Arcobacter type strains.</title>
        <authorList>
            <person name="Miller W.G."/>
            <person name="Yee E."/>
        </authorList>
    </citation>
    <scope>NUCLEOTIDE SEQUENCE [LARGE SCALE GENOMIC DNA]</scope>
    <source>
        <strain evidence="2 3">CCUG 73571</strain>
    </source>
</reference>
<keyword evidence="1" id="KW-0812">Transmembrane</keyword>
<evidence type="ECO:0000313" key="3">
    <source>
        <dbReference type="Proteomes" id="UP000509246"/>
    </source>
</evidence>